<keyword evidence="1" id="KW-1133">Transmembrane helix</keyword>
<reference evidence="2" key="1">
    <citation type="journal article" date="2013" name="Environ. Microbiol.">
        <title>Microbiota from the distal guts of lean and obese adolescents exhibit partial functional redundancy besides clear differences in community structure.</title>
        <authorList>
            <person name="Ferrer M."/>
            <person name="Ruiz A."/>
            <person name="Lanza F."/>
            <person name="Haange S.B."/>
            <person name="Oberbach A."/>
            <person name="Till H."/>
            <person name="Bargiela R."/>
            <person name="Campoy C."/>
            <person name="Segura M.T."/>
            <person name="Richter M."/>
            <person name="von Bergen M."/>
            <person name="Seifert J."/>
            <person name="Suarez A."/>
        </authorList>
    </citation>
    <scope>NUCLEOTIDE SEQUENCE</scope>
</reference>
<protein>
    <submittedName>
        <fullName evidence="2">Uncharacterized protein</fullName>
    </submittedName>
</protein>
<evidence type="ECO:0000256" key="1">
    <source>
        <dbReference type="SAM" id="Phobius"/>
    </source>
</evidence>
<proteinExistence type="predicted"/>
<gene>
    <name evidence="2" type="ORF">LEA_17580</name>
</gene>
<keyword evidence="1" id="KW-0812">Transmembrane</keyword>
<feature type="non-terminal residue" evidence="2">
    <location>
        <position position="23"/>
    </location>
</feature>
<feature type="transmembrane region" description="Helical" evidence="1">
    <location>
        <begin position="6"/>
        <end position="21"/>
    </location>
</feature>
<sequence length="23" mass="2566">MDFLRALITAPVSIAVLFLLSKF</sequence>
<keyword evidence="1" id="KW-0472">Membrane</keyword>
<dbReference type="AlphaFoldDB" id="K1SBK8"/>
<organism evidence="2">
    <name type="scientific">human gut metagenome</name>
    <dbReference type="NCBI Taxonomy" id="408170"/>
    <lineage>
        <taxon>unclassified sequences</taxon>
        <taxon>metagenomes</taxon>
        <taxon>organismal metagenomes</taxon>
    </lineage>
</organism>
<name>K1SBK8_9ZZZZ</name>
<comment type="caution">
    <text evidence="2">The sequence shown here is derived from an EMBL/GenBank/DDBJ whole genome shotgun (WGS) entry which is preliminary data.</text>
</comment>
<accession>K1SBK8</accession>
<dbReference type="EMBL" id="AJWY01012036">
    <property type="protein sequence ID" value="EKC51080.1"/>
    <property type="molecule type" value="Genomic_DNA"/>
</dbReference>
<evidence type="ECO:0000313" key="2">
    <source>
        <dbReference type="EMBL" id="EKC51080.1"/>
    </source>
</evidence>